<comment type="caution">
    <text evidence="5">The sequence shown here is derived from an EMBL/GenBank/DDBJ whole genome shotgun (WGS) entry which is preliminary data.</text>
</comment>
<dbReference type="SUPFAM" id="SSF69572">
    <property type="entry name" value="Activating enzymes of the ubiquitin-like proteins"/>
    <property type="match status" value="1"/>
</dbReference>
<dbReference type="InterPro" id="IPR000594">
    <property type="entry name" value="ThiF_NAD_FAD-bd"/>
</dbReference>
<dbReference type="EMBL" id="LSZF01000026">
    <property type="protein sequence ID" value="OWM34427.1"/>
    <property type="molecule type" value="Genomic_DNA"/>
</dbReference>
<dbReference type="FunFam" id="3.40.50.720:FF:000033">
    <property type="entry name" value="Adenylyltransferase and sulfurtransferase MOCS3"/>
    <property type="match status" value="1"/>
</dbReference>
<evidence type="ECO:0000313" key="5">
    <source>
        <dbReference type="EMBL" id="OWM34427.1"/>
    </source>
</evidence>
<keyword evidence="2" id="KW-0547">Nucleotide-binding</keyword>
<keyword evidence="1" id="KW-0808">Transferase</keyword>
<dbReference type="GO" id="GO:0005524">
    <property type="term" value="F:ATP binding"/>
    <property type="evidence" value="ECO:0007669"/>
    <property type="project" value="UniProtKB-KW"/>
</dbReference>
<dbReference type="Proteomes" id="UP000197692">
    <property type="component" value="Unassembled WGS sequence"/>
</dbReference>
<dbReference type="GO" id="GO:0016779">
    <property type="term" value="F:nucleotidyltransferase activity"/>
    <property type="evidence" value="ECO:0007669"/>
    <property type="project" value="TreeGrafter"/>
</dbReference>
<dbReference type="AlphaFoldDB" id="A0A854NEZ2"/>
<dbReference type="InterPro" id="IPR045886">
    <property type="entry name" value="ThiF/MoeB/HesA"/>
</dbReference>
<evidence type="ECO:0000256" key="1">
    <source>
        <dbReference type="ARBA" id="ARBA00022679"/>
    </source>
</evidence>
<evidence type="ECO:0000256" key="2">
    <source>
        <dbReference type="ARBA" id="ARBA00022741"/>
    </source>
</evidence>
<protein>
    <submittedName>
        <fullName evidence="5">Molybdopterin biosynthesis protein MoeB</fullName>
    </submittedName>
</protein>
<dbReference type="PANTHER" id="PTHR10953:SF102">
    <property type="entry name" value="ADENYLYLTRANSFERASE AND SULFURTRANSFERASE MOCS3"/>
    <property type="match status" value="1"/>
</dbReference>
<keyword evidence="3" id="KW-0067">ATP-binding</keyword>
<dbReference type="SUPFAM" id="SSF52821">
    <property type="entry name" value="Rhodanese/Cell cycle control phosphatase"/>
    <property type="match status" value="1"/>
</dbReference>
<dbReference type="Pfam" id="PF00581">
    <property type="entry name" value="Rhodanese"/>
    <property type="match status" value="1"/>
</dbReference>
<evidence type="ECO:0000256" key="3">
    <source>
        <dbReference type="ARBA" id="ARBA00022840"/>
    </source>
</evidence>
<feature type="domain" description="Rhodanese" evidence="4">
    <location>
        <begin position="268"/>
        <end position="347"/>
    </location>
</feature>
<dbReference type="GO" id="GO:0008146">
    <property type="term" value="F:sulfotransferase activity"/>
    <property type="evidence" value="ECO:0007669"/>
    <property type="project" value="TreeGrafter"/>
</dbReference>
<dbReference type="GO" id="GO:0005829">
    <property type="term" value="C:cytosol"/>
    <property type="evidence" value="ECO:0007669"/>
    <property type="project" value="TreeGrafter"/>
</dbReference>
<dbReference type="GO" id="GO:0004792">
    <property type="term" value="F:thiosulfate-cyanide sulfurtransferase activity"/>
    <property type="evidence" value="ECO:0007669"/>
    <property type="project" value="TreeGrafter"/>
</dbReference>
<sequence length="347" mass="36940">MTIDHARYARQIALSGFGVAGQTALSGAHVVCIGAGGLGSPAALYLAAAGVGTITIIDDDVVDRSNLQRQIMHSDEAVGQPKVESALQRLRALNPDCRVVAINKRCVWPACLDMCRDADVIIDGSDNFDTRYVASTTAARLGIPHVWGAILGFQAQLSVFDAEHGPVYEDVFPQPPLPGDVPNCAEAGVLGPLVGVVGSAMALEAIKLITGIGQPLTGNIGYFDGMTGLWEYIPISSHADTRRQLRVEPPRHTATVRETTKVDSKKYTTIIDVREPEETHHGTIPNARLVPLSLIENDLNTARSLIPDGSLLYCAAGIRSARACILLSRAGVKDLVSLSGGYNQWSA</sequence>
<dbReference type="SMART" id="SM00450">
    <property type="entry name" value="RHOD"/>
    <property type="match status" value="1"/>
</dbReference>
<evidence type="ECO:0000313" key="6">
    <source>
        <dbReference type="Proteomes" id="UP000197692"/>
    </source>
</evidence>
<name>A0A854NEZ2_CORDP</name>
<evidence type="ECO:0000259" key="4">
    <source>
        <dbReference type="PROSITE" id="PS50206"/>
    </source>
</evidence>
<organism evidence="5 6">
    <name type="scientific">Corynebacterium diphtheriae bv. mitis</name>
    <dbReference type="NCBI Taxonomy" id="1806053"/>
    <lineage>
        <taxon>Bacteria</taxon>
        <taxon>Bacillati</taxon>
        <taxon>Actinomycetota</taxon>
        <taxon>Actinomycetes</taxon>
        <taxon>Mycobacteriales</taxon>
        <taxon>Corynebacteriaceae</taxon>
        <taxon>Corynebacterium</taxon>
    </lineage>
</organism>
<dbReference type="PROSITE" id="PS50206">
    <property type="entry name" value="RHODANESE_3"/>
    <property type="match status" value="1"/>
</dbReference>
<accession>A0A854NEZ2</accession>
<dbReference type="Gene3D" id="3.40.50.720">
    <property type="entry name" value="NAD(P)-binding Rossmann-like Domain"/>
    <property type="match status" value="1"/>
</dbReference>
<dbReference type="PANTHER" id="PTHR10953">
    <property type="entry name" value="UBIQUITIN-ACTIVATING ENZYME E1"/>
    <property type="match status" value="1"/>
</dbReference>
<dbReference type="InterPro" id="IPR035985">
    <property type="entry name" value="Ubiquitin-activating_enz"/>
</dbReference>
<dbReference type="InterPro" id="IPR001763">
    <property type="entry name" value="Rhodanese-like_dom"/>
</dbReference>
<dbReference type="Gene3D" id="3.40.250.10">
    <property type="entry name" value="Rhodanese-like domain"/>
    <property type="match status" value="1"/>
</dbReference>
<proteinExistence type="predicted"/>
<reference evidence="6" key="1">
    <citation type="submission" date="2016-02" db="EMBL/GenBank/DDBJ databases">
        <title>Genomic analyses of a collection of pathogenic Corynebacterium diphtheriae.</title>
        <authorList>
            <person name="Sangal V."/>
            <person name="Titov L."/>
        </authorList>
    </citation>
    <scope>NUCLEOTIDE SEQUENCE [LARGE SCALE GENOMIC DNA]</scope>
    <source>
        <strain evidence="6">1438</strain>
    </source>
</reference>
<dbReference type="CDD" id="cd00757">
    <property type="entry name" value="ThiF_MoeB_HesA_family"/>
    <property type="match status" value="1"/>
</dbReference>
<dbReference type="CDD" id="cd00158">
    <property type="entry name" value="RHOD"/>
    <property type="match status" value="1"/>
</dbReference>
<dbReference type="RefSeq" id="WP_010934335.1">
    <property type="nucleotide sequence ID" value="NZ_LSZF01000026.1"/>
</dbReference>
<dbReference type="Pfam" id="PF00899">
    <property type="entry name" value="ThiF"/>
    <property type="match status" value="1"/>
</dbReference>
<dbReference type="GO" id="GO:0008641">
    <property type="term" value="F:ubiquitin-like modifier activating enzyme activity"/>
    <property type="evidence" value="ECO:0007669"/>
    <property type="project" value="InterPro"/>
</dbReference>
<gene>
    <name evidence="5" type="ORF">AY602_06995</name>
</gene>
<dbReference type="InterPro" id="IPR036873">
    <property type="entry name" value="Rhodanese-like_dom_sf"/>
</dbReference>